<accession>A0A9D3C718</accession>
<protein>
    <submittedName>
        <fullName evidence="2">LOC107378012-like protein</fullName>
    </submittedName>
</protein>
<proteinExistence type="predicted"/>
<feature type="compositionally biased region" description="Low complexity" evidence="1">
    <location>
        <begin position="130"/>
        <end position="154"/>
    </location>
</feature>
<comment type="caution">
    <text evidence="2">The sequence shown here is derived from an EMBL/GenBank/DDBJ whole genome shotgun (WGS) entry which is preliminary data.</text>
</comment>
<dbReference type="PANTHER" id="PTHR34488">
    <property type="entry name" value="SI:CH211-245H14.1-RELATED"/>
    <property type="match status" value="1"/>
</dbReference>
<evidence type="ECO:0000313" key="3">
    <source>
        <dbReference type="Proteomes" id="UP000822369"/>
    </source>
</evidence>
<organism evidence="2 3">
    <name type="scientific">Nothobranchius furzeri</name>
    <name type="common">Turquoise killifish</name>
    <dbReference type="NCBI Taxonomy" id="105023"/>
    <lineage>
        <taxon>Eukaryota</taxon>
        <taxon>Metazoa</taxon>
        <taxon>Chordata</taxon>
        <taxon>Craniata</taxon>
        <taxon>Vertebrata</taxon>
        <taxon>Euteleostomi</taxon>
        <taxon>Actinopterygii</taxon>
        <taxon>Neopterygii</taxon>
        <taxon>Teleostei</taxon>
        <taxon>Neoteleostei</taxon>
        <taxon>Acanthomorphata</taxon>
        <taxon>Ovalentaria</taxon>
        <taxon>Atherinomorphae</taxon>
        <taxon>Cyprinodontiformes</taxon>
        <taxon>Nothobranchiidae</taxon>
        <taxon>Nothobranchius</taxon>
    </lineage>
</organism>
<dbReference type="Proteomes" id="UP000822369">
    <property type="component" value="Chromosome 1"/>
</dbReference>
<evidence type="ECO:0000313" key="2">
    <source>
        <dbReference type="EMBL" id="KAF7231188.1"/>
    </source>
</evidence>
<feature type="non-terminal residue" evidence="2">
    <location>
        <position position="1"/>
    </location>
</feature>
<feature type="compositionally biased region" description="Polar residues" evidence="1">
    <location>
        <begin position="322"/>
        <end position="339"/>
    </location>
</feature>
<dbReference type="AlphaFoldDB" id="A0A9D3C718"/>
<feature type="compositionally biased region" description="Polar residues" evidence="1">
    <location>
        <begin position="155"/>
        <end position="167"/>
    </location>
</feature>
<feature type="compositionally biased region" description="Low complexity" evidence="1">
    <location>
        <begin position="343"/>
        <end position="359"/>
    </location>
</feature>
<feature type="region of interest" description="Disordered" evidence="1">
    <location>
        <begin position="295"/>
        <end position="359"/>
    </location>
</feature>
<reference evidence="2" key="1">
    <citation type="submission" date="2020-03" db="EMBL/GenBank/DDBJ databases">
        <title>Intra-Species Differences in Population Size shape Life History and Genome Evolution.</title>
        <authorList>
            <person name="Willemsen D."/>
            <person name="Cui R."/>
            <person name="Valenzano D.R."/>
        </authorList>
    </citation>
    <scope>NUCLEOTIDE SEQUENCE</scope>
    <source>
        <strain evidence="2">GRZ</strain>
        <tissue evidence="2">Whole</tissue>
    </source>
</reference>
<feature type="region of interest" description="Disordered" evidence="1">
    <location>
        <begin position="121"/>
        <end position="169"/>
    </location>
</feature>
<sequence length="477" mass="53372">MSVLLEKIRNIDTNAANHVKEAGFRSDSEIRSLTREDLQEMFPGLEKTSMRKRIFETISNTDPTNVLLTKLKDFIPRDNLKAALSNNGVLVDYFHQLKDTQTQLNNVQKFLEANIRFLEESRDAPSGQETASASTSTAVTHQSENNTNISSSETPQGNDNVQEQNMETDNKGEIMSGLLKKIRKIDHQAADEIEKADLRSDSEIKCLSRVDLQELFPGPDKLQMRKSIFETINEKDSVTELLNDLRAFISHDNLKAALSNNGVLVKYLNILKDMQTQQNNVQKFLEANIRFLETSRDAQPRQGPASAYTSNAVAKRSDKNTEVLSTRPSQVYVTESSRMTGAHGNSSQSSYGSSYSHSQKPPVTVKYKTVVSGKTFNANGQILDQIRSSAPELNLVEVEATTCVDDSEITLVFCPIVSRVGTDVEAAMKTVPGDKPVILLLMHHVHEVKYVPSMRTWPDHHNIVLHVNVFYHEKVPG</sequence>
<name>A0A9D3C718_NOTFU</name>
<gene>
    <name evidence="2" type="ORF">G4P62_004584</name>
</gene>
<dbReference type="EMBL" id="JAAVVJ010000001">
    <property type="protein sequence ID" value="KAF7231188.1"/>
    <property type="molecule type" value="Genomic_DNA"/>
</dbReference>
<dbReference type="PANTHER" id="PTHR34488:SF1">
    <property type="entry name" value="SI:CH211-245H14.1-RELATED"/>
    <property type="match status" value="1"/>
</dbReference>
<evidence type="ECO:0000256" key="1">
    <source>
        <dbReference type="SAM" id="MobiDB-lite"/>
    </source>
</evidence>